<feature type="compositionally biased region" description="Polar residues" evidence="1">
    <location>
        <begin position="2203"/>
        <end position="2212"/>
    </location>
</feature>
<feature type="region of interest" description="Disordered" evidence="1">
    <location>
        <begin position="2545"/>
        <end position="2568"/>
    </location>
</feature>
<feature type="compositionally biased region" description="Basic and acidic residues" evidence="1">
    <location>
        <begin position="2412"/>
        <end position="2455"/>
    </location>
</feature>
<sequence>LSTQASKSDTDEIELIKQCEPEHAIIVDDERFLKTRLIAQKTNRASVVHDSEWTNERVTSLMLPSAASNPEQQARHHYPPSEQFQKANVHEPTSIYSRAKAQLVEHANNEQSSDLPVVDNRQQSTETKEKENVINIAHHSKYQSLGLGMIEHERRSSMADEQNREEIEHEIANEVMIDELENVTHDKRKTQLGYGRILDNNNQFLSSVEDRDQDVRELAMVNELVVSDTLAYATDEKKQMVLGQGMLVVQDDSSIADEDGIEIEQVLADEQFVNDVLRRAIEQEDRQQLGYGLISHENAHRLSLAEQDEEENDRLNRVFAYEIEVDDELNRVAHLKKVKVMGHGQIRQDRDFSTFENRNAGEVPTQTRMTETINEPMLDFIDYSQLKSDLILLNRPKFEYETQQQEENEQLATSDNKTYAQQLISEKTQSENAVTSSATVFCRADPVSDPDDDDHLSLLSDDSVLLHHQHVPNTKLIQNELTHMPDKSTSVQTFNYPQHDQEYMKFTQVEEHVSSPPQHDRTNSEIQQNTPMHLPLISQLNEAQHANTIPRSVLEILHDNVYVENERNKIILPTSTVTTQPLYRTKSLEMLEQRGTDESQLLNQFETDQRRDRIDSVTLAKHDTMAESVKVKQPITILHREEDNVSEDSSSVNIEINIFSPKGQKLAQTNEIEHDNDMSLNKENVRIRDQRLNVLKRPYSATSSVLDVENFLNRFEDSLDQHEQTMIPTTVQELPLIDQISLSHTTSMRSYNGIQLSTEKAIEQYERENPTTSRKLPSEWYQQQAQQNFDESNEYDEQLVEQITFEKELDAMEEDTLRRQYSFPRINPPSPTKVKPLYTAITENLAEQQQFSSSSKVNLNNVCDNNNNNNNVFNNIDKRFETINDYHHHHERSISTSSTCSSNTNAECYDDHIDINCNNSNFINLNDLQLTTISHCSPTSDYETDSLDKQSSSDGNMNASTFITPTTTTATTTDNDKTQQEQQQTHTIPLTPSSSSITSPLSSLPPQNQQNIADLLNALATHVSTLHVPPSLQDLQDNSSHMTAITAADTVEQLNNVAKELLLTLGFGKSDKKALPSLFIPSNDKYADAAVPTLEQKLQVCVVSTVIQKKMDETTTNIDNQQSPPQVQQANIVIDNASDIEYKTPVIRETPHCEYLSTFVHQTDDNSTVEQQSPIISLEQSDTLILKTPVLKETPHQKYVESFIQEVVPFSTESTATNLKTFQKVNQSDDVEKITKQLLYSVQNQSEQFENALLLYSHRLLYGHDLFEDEQQPLEFLYEPAHFLLPIINEIQVYRTSFLCDYPRFNQDNMPYMVVPLTHDDEKQFAKINYIQTLLSGTLNELKESLDISEEEETINFTNRLDNLDYIEHYRVQPLYSFPETLYAQVTEPPSSISMANEPQLIDENNDRSKSFSNDQELIESLSETMVDEHKYNYATKSEHVEFNNEQSINMNDYQPVEENLNFFIEGDKEKDELSITEHIVCESSASIEHTVCESPAFIEHTVCESPAFIEHTVSETPASIEHTVSESPAFIEHTVSETPASIEHTVCESPAFIEHTVSETPGSIEHTVCEPPISIEHIVSVQNSNESIEENRNHVVSLLPSVTEQILHESPLSFTSTLMTMISSNQVYNVFTKFPDQHQQDNGLLSMERDSIEENSDDQSSDLIQTIDQDSNFDSEDRIESFKMTVEVLNHQQPSNKQHLNTSLLQEYILHAPREITILSTEGALNETQQLHVDDSSLKRKQQAKTAIEDNQIHNELYRLPEHLITEVQLYTPTGSVRERPPLVEPSTNVSWEEMVTMKKTTEVNDHDQRHLQQATFQYGDTLTTNGRNEQRHEQQHMPPERLHTEPVDHERARVKTVGQSGADDDGTGGHKALTTKNGEILVRDMVVQHISEDEKSTSSEEVIFEEWSEEYKIRRTDEFDQRTNRLISSKVETTDRKKGDVVKEEYREKNERIKGHKSYDILREVYRRVPATTFDTPPQLRITHDVPSHYYEEISAPQQSSTASFGRMSRYVPIERMTSSSSSLELYPPSEGGRWAKEDIKTTVITSGGDDRDNKQQQLSPYHAERVQTKLDKDISSSSYTYDRVRQQLPVPSTTTALASTTSSQYDRISNIMGPVQRLQQYRRESKQEQDDNQLKSISDIDVVSEEYHVELTHDQPSTASKDSRRTLQYVGLQDLSSKGDVGEMAKVSGGDLSRHGTGKGVSNQRMQQQRSKDDTSEEELDHPFGSVYTGLSKIVSEAGRNISSMTQDTTATKEDWRTKLKQVHTPSDTDAQEQVDEQHQPQQHRRLYDKDVNTYYTAQRVSVLPDDPFDNKTTMGRIKEVTVRVARDKTPPEHRKTSLSSTIEPPPQPQLSPSLARSFKEVTVAIARGSSPEKRKTSTPVDNSNDGPLKRGLEKLRNLYSSEMDEEEFGRSRDTTTRYLSKVDDDRQKSTSSFQRDRTVPSVDERRAKYESTTKTVSSDLKPTSPPSSGRVGELKNAFEIKDETQAGKYTTSIVATTTGLTEQRRKQIEEQLERERQDTAQQIRTDRSKSIEAIIRDEKEQYKRQSEFTPSRITRTSDRPDTERAHYEAWKDLI</sequence>
<feature type="compositionally biased region" description="Basic and acidic residues" evidence="1">
    <location>
        <begin position="2320"/>
        <end position="2339"/>
    </location>
</feature>
<feature type="compositionally biased region" description="Polar residues" evidence="1">
    <location>
        <begin position="109"/>
        <end position="125"/>
    </location>
</feature>
<dbReference type="OrthoDB" id="10239567at2759"/>
<feature type="compositionally biased region" description="Low complexity" evidence="1">
    <location>
        <begin position="987"/>
        <end position="1004"/>
    </location>
</feature>
<feature type="region of interest" description="Disordered" evidence="1">
    <location>
        <begin position="2307"/>
        <end position="2477"/>
    </location>
</feature>
<feature type="compositionally biased region" description="Basic and acidic residues" evidence="1">
    <location>
        <begin position="2391"/>
        <end position="2400"/>
    </location>
</feature>
<evidence type="ECO:0000313" key="4">
    <source>
        <dbReference type="Proteomes" id="UP000663829"/>
    </source>
</evidence>
<keyword evidence="4" id="KW-1185">Reference proteome</keyword>
<organism evidence="2 4">
    <name type="scientific">Didymodactylos carnosus</name>
    <dbReference type="NCBI Taxonomy" id="1234261"/>
    <lineage>
        <taxon>Eukaryota</taxon>
        <taxon>Metazoa</taxon>
        <taxon>Spiralia</taxon>
        <taxon>Gnathifera</taxon>
        <taxon>Rotifera</taxon>
        <taxon>Eurotatoria</taxon>
        <taxon>Bdelloidea</taxon>
        <taxon>Philodinida</taxon>
        <taxon>Philodinidae</taxon>
        <taxon>Didymodactylos</taxon>
    </lineage>
</organism>
<feature type="compositionally biased region" description="Polar residues" evidence="1">
    <location>
        <begin position="2456"/>
        <end position="2465"/>
    </location>
</feature>
<feature type="compositionally biased region" description="Basic and acidic residues" evidence="1">
    <location>
        <begin position="2559"/>
        <end position="2568"/>
    </location>
</feature>
<feature type="region of interest" description="Disordered" evidence="1">
    <location>
        <begin position="105"/>
        <end position="129"/>
    </location>
</feature>
<feature type="region of interest" description="Disordered" evidence="1">
    <location>
        <begin position="1824"/>
        <end position="1847"/>
    </location>
</feature>
<feature type="compositionally biased region" description="Polar residues" evidence="1">
    <location>
        <begin position="949"/>
        <end position="960"/>
    </location>
</feature>
<name>A0A814EGZ0_9BILA</name>
<feature type="compositionally biased region" description="Low complexity" evidence="1">
    <location>
        <begin position="961"/>
        <end position="973"/>
    </location>
</feature>
<feature type="region of interest" description="Disordered" evidence="1">
    <location>
        <begin position="66"/>
        <end position="85"/>
    </location>
</feature>
<proteinExistence type="predicted"/>
<reference evidence="2" key="1">
    <citation type="submission" date="2021-02" db="EMBL/GenBank/DDBJ databases">
        <authorList>
            <person name="Nowell W R."/>
        </authorList>
    </citation>
    <scope>NUCLEOTIDE SEQUENCE</scope>
</reference>
<dbReference type="EMBL" id="CAJOBC010002587">
    <property type="protein sequence ID" value="CAF3740626.1"/>
    <property type="molecule type" value="Genomic_DNA"/>
</dbReference>
<feature type="region of interest" description="Disordered" evidence="1">
    <location>
        <begin position="939"/>
        <end position="1004"/>
    </location>
</feature>
<evidence type="ECO:0000256" key="1">
    <source>
        <dbReference type="SAM" id="MobiDB-lite"/>
    </source>
</evidence>
<accession>A0A814EGZ0</accession>
<dbReference type="Proteomes" id="UP000663829">
    <property type="component" value="Unassembled WGS sequence"/>
</dbReference>
<evidence type="ECO:0000313" key="3">
    <source>
        <dbReference type="EMBL" id="CAF3740626.1"/>
    </source>
</evidence>
<dbReference type="EMBL" id="CAJNOQ010002587">
    <property type="protein sequence ID" value="CAF0967194.1"/>
    <property type="molecule type" value="Genomic_DNA"/>
</dbReference>
<feature type="region of interest" description="Disordered" evidence="1">
    <location>
        <begin position="2265"/>
        <end position="2293"/>
    </location>
</feature>
<feature type="compositionally biased region" description="Basic and acidic residues" evidence="1">
    <location>
        <begin position="1830"/>
        <end position="1847"/>
    </location>
</feature>
<feature type="non-terminal residue" evidence="2">
    <location>
        <position position="2578"/>
    </location>
</feature>
<protein>
    <submittedName>
        <fullName evidence="2">Uncharacterized protein</fullName>
    </submittedName>
</protein>
<comment type="caution">
    <text evidence="2">The sequence shown here is derived from an EMBL/GenBank/DDBJ whole genome shotgun (WGS) entry which is preliminary data.</text>
</comment>
<feature type="region of interest" description="Disordered" evidence="1">
    <location>
        <begin position="2183"/>
        <end position="2228"/>
    </location>
</feature>
<gene>
    <name evidence="2" type="ORF">GPM918_LOCUS12041</name>
    <name evidence="3" type="ORF">SRO942_LOCUS12042</name>
</gene>
<dbReference type="Proteomes" id="UP000681722">
    <property type="component" value="Unassembled WGS sequence"/>
</dbReference>
<evidence type="ECO:0000313" key="2">
    <source>
        <dbReference type="EMBL" id="CAF0967194.1"/>
    </source>
</evidence>